<name>A0A562L2K9_9GAMM</name>
<dbReference type="Pfam" id="PF13590">
    <property type="entry name" value="DUF4136"/>
    <property type="match status" value="1"/>
</dbReference>
<dbReference type="EMBL" id="VLKN01000005">
    <property type="protein sequence ID" value="TWI01900.1"/>
    <property type="molecule type" value="Genomic_DNA"/>
</dbReference>
<keyword evidence="1" id="KW-0732">Signal</keyword>
<reference evidence="3 4" key="1">
    <citation type="journal article" date="2015" name="Stand. Genomic Sci.">
        <title>Genomic Encyclopedia of Bacterial and Archaeal Type Strains, Phase III: the genomes of soil and plant-associated and newly described type strains.</title>
        <authorList>
            <person name="Whitman W.B."/>
            <person name="Woyke T."/>
            <person name="Klenk H.P."/>
            <person name="Zhou Y."/>
            <person name="Lilburn T.G."/>
            <person name="Beck B.J."/>
            <person name="De Vos P."/>
            <person name="Vandamme P."/>
            <person name="Eisen J.A."/>
            <person name="Garrity G."/>
            <person name="Hugenholtz P."/>
            <person name="Kyrpides N.C."/>
        </authorList>
    </citation>
    <scope>NUCLEOTIDE SEQUENCE [LARGE SCALE GENOMIC DNA]</scope>
    <source>
        <strain evidence="3 4">CGMCC 1.10821</strain>
    </source>
</reference>
<dbReference type="Proteomes" id="UP000315167">
    <property type="component" value="Unassembled WGS sequence"/>
</dbReference>
<proteinExistence type="predicted"/>
<feature type="domain" description="DUF4136" evidence="2">
    <location>
        <begin position="28"/>
        <end position="172"/>
    </location>
</feature>
<organism evidence="3 4">
    <name type="scientific">Luteimonas cucumeris</name>
    <dbReference type="NCBI Taxonomy" id="985012"/>
    <lineage>
        <taxon>Bacteria</taxon>
        <taxon>Pseudomonadati</taxon>
        <taxon>Pseudomonadota</taxon>
        <taxon>Gammaproteobacteria</taxon>
        <taxon>Lysobacterales</taxon>
        <taxon>Lysobacteraceae</taxon>
        <taxon>Luteimonas</taxon>
    </lineage>
</organism>
<accession>A0A562L2K9</accession>
<dbReference type="Gene3D" id="3.30.160.670">
    <property type="match status" value="1"/>
</dbReference>
<evidence type="ECO:0000259" key="2">
    <source>
        <dbReference type="Pfam" id="PF13590"/>
    </source>
</evidence>
<keyword evidence="4" id="KW-1185">Reference proteome</keyword>
<sequence>MKLALGWLLVACLAGCASTGGSSSADVQVQVSDEARFDTYQTYSWLTRPEGAKAEGAQFIVDAIDAQLQQRGWRKAENADIAVRVQVATADRQTIEPVYNAAGGGYGWMAGMGSMTTRAVAYREGTMVVDLFDTASKRGVWRATVSGALPSSQAHTKELVDGVIRDMFAKLPAGS</sequence>
<dbReference type="RefSeq" id="WP_144899945.1">
    <property type="nucleotide sequence ID" value="NZ_VLKN01000005.1"/>
</dbReference>
<evidence type="ECO:0000313" key="4">
    <source>
        <dbReference type="Proteomes" id="UP000315167"/>
    </source>
</evidence>
<feature type="signal peptide" evidence="1">
    <location>
        <begin position="1"/>
        <end position="24"/>
    </location>
</feature>
<comment type="caution">
    <text evidence="3">The sequence shown here is derived from an EMBL/GenBank/DDBJ whole genome shotgun (WGS) entry which is preliminary data.</text>
</comment>
<protein>
    <submittedName>
        <fullName evidence="3">Uncharacterized protein DUF4136</fullName>
    </submittedName>
</protein>
<dbReference type="InterPro" id="IPR025411">
    <property type="entry name" value="DUF4136"/>
</dbReference>
<dbReference type="AlphaFoldDB" id="A0A562L2K9"/>
<evidence type="ECO:0000256" key="1">
    <source>
        <dbReference type="SAM" id="SignalP"/>
    </source>
</evidence>
<gene>
    <name evidence="3" type="ORF">IP90_02460</name>
</gene>
<dbReference type="OrthoDB" id="118896at2"/>
<feature type="chain" id="PRO_5021706716" evidence="1">
    <location>
        <begin position="25"/>
        <end position="175"/>
    </location>
</feature>
<evidence type="ECO:0000313" key="3">
    <source>
        <dbReference type="EMBL" id="TWI01900.1"/>
    </source>
</evidence>